<reference evidence="2 3" key="1">
    <citation type="submission" date="2023-01" db="EMBL/GenBank/DDBJ databases">
        <title>Vibrio sp. KJ40-1 sp.nov, isolated from marine algae.</title>
        <authorList>
            <person name="Butt M."/>
            <person name="Kim J.M.J."/>
            <person name="Jeon C.O.C."/>
        </authorList>
    </citation>
    <scope>NUCLEOTIDE SEQUENCE [LARGE SCALE GENOMIC DNA]</scope>
    <source>
        <strain evidence="2 3">KJ40-1</strain>
    </source>
</reference>
<organism evidence="2 3">
    <name type="scientific">Vibrio algarum</name>
    <dbReference type="NCBI Taxonomy" id="3020714"/>
    <lineage>
        <taxon>Bacteria</taxon>
        <taxon>Pseudomonadati</taxon>
        <taxon>Pseudomonadota</taxon>
        <taxon>Gammaproteobacteria</taxon>
        <taxon>Vibrionales</taxon>
        <taxon>Vibrionaceae</taxon>
        <taxon>Vibrio</taxon>
    </lineage>
</organism>
<evidence type="ECO:0000313" key="2">
    <source>
        <dbReference type="EMBL" id="MDB1124398.1"/>
    </source>
</evidence>
<evidence type="ECO:0000256" key="1">
    <source>
        <dbReference type="SAM" id="SignalP"/>
    </source>
</evidence>
<keyword evidence="1" id="KW-0732">Signal</keyword>
<protein>
    <recommendedName>
        <fullName evidence="4">Outer membrane protein beta-barrel domain-containing protein</fullName>
    </recommendedName>
</protein>
<gene>
    <name evidence="2" type="ORF">PGX00_12340</name>
</gene>
<accession>A0ABT4YSA4</accession>
<dbReference type="EMBL" id="JAQLOI010000001">
    <property type="protein sequence ID" value="MDB1124398.1"/>
    <property type="molecule type" value="Genomic_DNA"/>
</dbReference>
<sequence length="142" mass="15413">MNKKLAVVMAVSLLVASSALAKEPTPLAVGFGFEQGFSVLIQVDGNKNLAVGNDGIAFDYIFRKGEFEGSDFPFTWYVGAGGWVGWDHHSDEFGARLPLGLDWDFATNWDAYAQIHPQLKHKSKSNGLDLGMGAAVGVRYAF</sequence>
<feature type="signal peptide" evidence="1">
    <location>
        <begin position="1"/>
        <end position="21"/>
    </location>
</feature>
<feature type="chain" id="PRO_5046075676" description="Outer membrane protein beta-barrel domain-containing protein" evidence="1">
    <location>
        <begin position="22"/>
        <end position="142"/>
    </location>
</feature>
<dbReference type="RefSeq" id="WP_272136839.1">
    <property type="nucleotide sequence ID" value="NZ_JAQLOI010000001.1"/>
</dbReference>
<keyword evidence="3" id="KW-1185">Reference proteome</keyword>
<comment type="caution">
    <text evidence="2">The sequence shown here is derived from an EMBL/GenBank/DDBJ whole genome shotgun (WGS) entry which is preliminary data.</text>
</comment>
<evidence type="ECO:0000313" key="3">
    <source>
        <dbReference type="Proteomes" id="UP001210678"/>
    </source>
</evidence>
<proteinExistence type="predicted"/>
<dbReference type="Proteomes" id="UP001210678">
    <property type="component" value="Unassembled WGS sequence"/>
</dbReference>
<name>A0ABT4YSA4_9VIBR</name>
<evidence type="ECO:0008006" key="4">
    <source>
        <dbReference type="Google" id="ProtNLM"/>
    </source>
</evidence>